<sequence>MPTAVSVITAALLWAGLALPAAAQEATQETAQEVAQDESGADPAVWGPYAQWVGRTFERQGSSEYGAHRITIAWEEPGKVMVETGYLVDGKRWYTYTVVAGKQPATLTVDPKPGPKGAWNIVDAENLESNKRFGYQTTRRVTGAQTFEEATLRSGGVVDQRVYLDIASAQYQAVQEAKAVEEARKRAEAVAARRAAGVPAVESVPVPAERVLAYQEPLRGGSGMLRVTRGKTWGDGICYLAVYINDRLAARMVGGETATFRVPAGELRIGVGGDPAGRGTCSMGRGGVVEHLTPLGKGEALHVYYQLDSGLHFSEALLDPAAP</sequence>
<dbReference type="AlphaFoldDB" id="A0A562D3E5"/>
<evidence type="ECO:0000256" key="1">
    <source>
        <dbReference type="SAM" id="SignalP"/>
    </source>
</evidence>
<evidence type="ECO:0000313" key="3">
    <source>
        <dbReference type="Proteomes" id="UP000321583"/>
    </source>
</evidence>
<evidence type="ECO:0000313" key="2">
    <source>
        <dbReference type="EMBL" id="TWH04203.1"/>
    </source>
</evidence>
<feature type="signal peptide" evidence="1">
    <location>
        <begin position="1"/>
        <end position="23"/>
    </location>
</feature>
<keyword evidence="3" id="KW-1185">Reference proteome</keyword>
<feature type="chain" id="PRO_5021835256" evidence="1">
    <location>
        <begin position="24"/>
        <end position="323"/>
    </location>
</feature>
<accession>A0A562D3E5</accession>
<proteinExistence type="predicted"/>
<keyword evidence="1" id="KW-0732">Signal</keyword>
<dbReference type="EMBL" id="VLJS01000106">
    <property type="protein sequence ID" value="TWH04203.1"/>
    <property type="molecule type" value="Genomic_DNA"/>
</dbReference>
<reference evidence="2 3" key="1">
    <citation type="submission" date="2019-07" db="EMBL/GenBank/DDBJ databases">
        <title>Genome sequencing of lignin-degrading bacterial isolates.</title>
        <authorList>
            <person name="Gladden J."/>
        </authorList>
    </citation>
    <scope>NUCLEOTIDE SEQUENCE [LARGE SCALE GENOMIC DNA]</scope>
    <source>
        <strain evidence="2 3">J19</strain>
    </source>
</reference>
<protein>
    <submittedName>
        <fullName evidence="2">Uncharacterized protein</fullName>
    </submittedName>
</protein>
<gene>
    <name evidence="2" type="ORF">L613_007300000090</name>
</gene>
<organism evidence="2 3">
    <name type="scientific">Pseudoxanthomonas taiwanensis J19</name>
    <dbReference type="NCBI Taxonomy" id="935569"/>
    <lineage>
        <taxon>Bacteria</taxon>
        <taxon>Pseudomonadati</taxon>
        <taxon>Pseudomonadota</taxon>
        <taxon>Gammaproteobacteria</taxon>
        <taxon>Lysobacterales</taxon>
        <taxon>Lysobacteraceae</taxon>
        <taxon>Pseudoxanthomonas</taxon>
    </lineage>
</organism>
<dbReference type="Proteomes" id="UP000321583">
    <property type="component" value="Unassembled WGS sequence"/>
</dbReference>
<name>A0A562D3E5_9GAMM</name>
<comment type="caution">
    <text evidence="2">The sequence shown here is derived from an EMBL/GenBank/DDBJ whole genome shotgun (WGS) entry which is preliminary data.</text>
</comment>